<name>A0A0G0AM67_9BACT</name>
<accession>A0A0G0AM67</accession>
<evidence type="ECO:0000313" key="2">
    <source>
        <dbReference type="Proteomes" id="UP000034176"/>
    </source>
</evidence>
<proteinExistence type="predicted"/>
<dbReference type="EMBL" id="LBPN01000023">
    <property type="protein sequence ID" value="KKP57943.1"/>
    <property type="molecule type" value="Genomic_DNA"/>
</dbReference>
<comment type="caution">
    <text evidence="1">The sequence shown here is derived from an EMBL/GenBank/DDBJ whole genome shotgun (WGS) entry which is preliminary data.</text>
</comment>
<dbReference type="STRING" id="1618434.UR52_C0023G0002"/>
<dbReference type="AlphaFoldDB" id="A0A0G0AM67"/>
<evidence type="ECO:0000313" key="1">
    <source>
        <dbReference type="EMBL" id="KKP57943.1"/>
    </source>
</evidence>
<reference evidence="1 2" key="1">
    <citation type="journal article" date="2015" name="Nature">
        <title>rRNA introns, odd ribosomes, and small enigmatic genomes across a large radiation of phyla.</title>
        <authorList>
            <person name="Brown C.T."/>
            <person name="Hug L.A."/>
            <person name="Thomas B.C."/>
            <person name="Sharon I."/>
            <person name="Castelle C.J."/>
            <person name="Singh A."/>
            <person name="Wilkins M.J."/>
            <person name="Williams K.H."/>
            <person name="Banfield J.F."/>
        </authorList>
    </citation>
    <scope>NUCLEOTIDE SEQUENCE [LARGE SCALE GENOMIC DNA]</scope>
</reference>
<protein>
    <submittedName>
        <fullName evidence="1">Uncharacterized protein</fullName>
    </submittedName>
</protein>
<sequence>MFNKHVYTGYDNHLMFKEYREKCEPYVTDLERYLARFYQTFNIWITLLATLNLY</sequence>
<organism evidence="1 2">
    <name type="scientific">Candidatus Gottesmanbacteria bacterium GW2011_GWA1_34_13</name>
    <dbReference type="NCBI Taxonomy" id="1618434"/>
    <lineage>
        <taxon>Bacteria</taxon>
        <taxon>Candidatus Gottesmaniibacteriota</taxon>
    </lineage>
</organism>
<gene>
    <name evidence="1" type="ORF">UR52_C0023G0002</name>
</gene>
<dbReference type="Proteomes" id="UP000034176">
    <property type="component" value="Unassembled WGS sequence"/>
</dbReference>